<keyword evidence="2" id="KW-0695">RNA-directed DNA polymerase</keyword>
<evidence type="ECO:0000256" key="1">
    <source>
        <dbReference type="SAM" id="Phobius"/>
    </source>
</evidence>
<keyword evidence="1" id="KW-0812">Transmembrane</keyword>
<comment type="caution">
    <text evidence="2">The sequence shown here is derived from an EMBL/GenBank/DDBJ whole genome shotgun (WGS) entry which is preliminary data.</text>
</comment>
<name>A0A699J1E9_TANCI</name>
<reference evidence="2" key="1">
    <citation type="journal article" date="2019" name="Sci. Rep.">
        <title>Draft genome of Tanacetum cinerariifolium, the natural source of mosquito coil.</title>
        <authorList>
            <person name="Yamashiro T."/>
            <person name="Shiraishi A."/>
            <person name="Satake H."/>
            <person name="Nakayama K."/>
        </authorList>
    </citation>
    <scope>NUCLEOTIDE SEQUENCE</scope>
</reference>
<protein>
    <submittedName>
        <fullName evidence="2">RNA-directed DNA polymerase, eukaryota, reverse transcriptase zinc-binding domain protein</fullName>
    </submittedName>
</protein>
<keyword evidence="1" id="KW-1133">Transmembrane helix</keyword>
<keyword evidence="2" id="KW-0548">Nucleotidyltransferase</keyword>
<keyword evidence="2" id="KW-0808">Transferase</keyword>
<dbReference type="EMBL" id="BKCJ010360348">
    <property type="protein sequence ID" value="GFA04400.1"/>
    <property type="molecule type" value="Genomic_DNA"/>
</dbReference>
<feature type="transmembrane region" description="Helical" evidence="1">
    <location>
        <begin position="20"/>
        <end position="43"/>
    </location>
</feature>
<keyword evidence="1" id="KW-0472">Membrane</keyword>
<feature type="non-terminal residue" evidence="2">
    <location>
        <position position="1"/>
    </location>
</feature>
<evidence type="ECO:0000313" key="2">
    <source>
        <dbReference type="EMBL" id="GFA04400.1"/>
    </source>
</evidence>
<dbReference type="AlphaFoldDB" id="A0A699J1E9"/>
<accession>A0A699J1E9</accession>
<organism evidence="2">
    <name type="scientific">Tanacetum cinerariifolium</name>
    <name type="common">Dalmatian daisy</name>
    <name type="synonym">Chrysanthemum cinerariifolium</name>
    <dbReference type="NCBI Taxonomy" id="118510"/>
    <lineage>
        <taxon>Eukaryota</taxon>
        <taxon>Viridiplantae</taxon>
        <taxon>Streptophyta</taxon>
        <taxon>Embryophyta</taxon>
        <taxon>Tracheophyta</taxon>
        <taxon>Spermatophyta</taxon>
        <taxon>Magnoliopsida</taxon>
        <taxon>eudicotyledons</taxon>
        <taxon>Gunneridae</taxon>
        <taxon>Pentapetalae</taxon>
        <taxon>asterids</taxon>
        <taxon>campanulids</taxon>
        <taxon>Asterales</taxon>
        <taxon>Asteraceae</taxon>
        <taxon>Asteroideae</taxon>
        <taxon>Anthemideae</taxon>
        <taxon>Anthemidinae</taxon>
        <taxon>Tanacetum</taxon>
    </lineage>
</organism>
<gene>
    <name evidence="2" type="ORF">Tci_576372</name>
</gene>
<proteinExistence type="predicted"/>
<sequence>LFESKNGDVKMEISNGNDIISALLFSGGLWEMSMLVVSVMIITDEEGDFGKKKKGSSQGSKKLAWIKWTNILASYDKGGLAIGSLKSFNIALLQKWRWRFYSCLDLLWVKIIRTLHGSEGGFYHNGCNFKDLRRQIDDHILPSLDSKMTWDKTLP</sequence>
<dbReference type="GO" id="GO:0003964">
    <property type="term" value="F:RNA-directed DNA polymerase activity"/>
    <property type="evidence" value="ECO:0007669"/>
    <property type="project" value="UniProtKB-KW"/>
</dbReference>